<dbReference type="Pfam" id="PF00126">
    <property type="entry name" value="HTH_1"/>
    <property type="match status" value="1"/>
</dbReference>
<dbReference type="Gene3D" id="3.40.190.10">
    <property type="entry name" value="Periplasmic binding protein-like II"/>
    <property type="match status" value="2"/>
</dbReference>
<evidence type="ECO:0000313" key="7">
    <source>
        <dbReference type="Proteomes" id="UP000006322"/>
    </source>
</evidence>
<reference evidence="7" key="1">
    <citation type="journal article" date="2014" name="Environ. Microbiol.">
        <title>Comparative genomics of the marine bacterial genus Glaciecola reveals the high degree of genomic diversity and genomic characteristic for cold adaptation.</title>
        <authorList>
            <person name="Qin Q.L."/>
            <person name="Xie B.B."/>
            <person name="Yu Y."/>
            <person name="Shu Y.L."/>
            <person name="Rong J.C."/>
            <person name="Zhang Y.J."/>
            <person name="Zhao D.L."/>
            <person name="Chen X.L."/>
            <person name="Zhang X.Y."/>
            <person name="Chen B."/>
            <person name="Zhou B.C."/>
            <person name="Zhang Y.Z."/>
        </authorList>
    </citation>
    <scope>NUCLEOTIDE SEQUENCE [LARGE SCALE GENOMIC DNA]</scope>
    <source>
        <strain evidence="7">LMG 21857</strain>
    </source>
</reference>
<keyword evidence="2" id="KW-0805">Transcription regulation</keyword>
<keyword evidence="3" id="KW-0238">DNA-binding</keyword>
<organism evidence="6 7">
    <name type="scientific">Paraglaciecola polaris LMG 21857</name>
    <dbReference type="NCBI Taxonomy" id="1129793"/>
    <lineage>
        <taxon>Bacteria</taxon>
        <taxon>Pseudomonadati</taxon>
        <taxon>Pseudomonadota</taxon>
        <taxon>Gammaproteobacteria</taxon>
        <taxon>Alteromonadales</taxon>
        <taxon>Alteromonadaceae</taxon>
        <taxon>Paraglaciecola</taxon>
    </lineage>
</organism>
<dbReference type="InterPro" id="IPR005119">
    <property type="entry name" value="LysR_subst-bd"/>
</dbReference>
<dbReference type="InterPro" id="IPR036388">
    <property type="entry name" value="WH-like_DNA-bd_sf"/>
</dbReference>
<accession>K6ZQH3</accession>
<dbReference type="OrthoDB" id="5877876at2"/>
<dbReference type="PANTHER" id="PTHR30537">
    <property type="entry name" value="HTH-TYPE TRANSCRIPTIONAL REGULATOR"/>
    <property type="match status" value="1"/>
</dbReference>
<dbReference type="SUPFAM" id="SSF46785">
    <property type="entry name" value="Winged helix' DNA-binding domain"/>
    <property type="match status" value="1"/>
</dbReference>
<dbReference type="Gene3D" id="1.10.10.10">
    <property type="entry name" value="Winged helix-like DNA-binding domain superfamily/Winged helix DNA-binding domain"/>
    <property type="match status" value="1"/>
</dbReference>
<evidence type="ECO:0000256" key="3">
    <source>
        <dbReference type="ARBA" id="ARBA00023125"/>
    </source>
</evidence>
<dbReference type="PROSITE" id="PS50931">
    <property type="entry name" value="HTH_LYSR"/>
    <property type="match status" value="1"/>
</dbReference>
<dbReference type="InterPro" id="IPR036390">
    <property type="entry name" value="WH_DNA-bd_sf"/>
</dbReference>
<dbReference type="InterPro" id="IPR000847">
    <property type="entry name" value="LysR_HTH_N"/>
</dbReference>
<dbReference type="AlphaFoldDB" id="K6ZQH3"/>
<dbReference type="PRINTS" id="PR00039">
    <property type="entry name" value="HTHLYSR"/>
</dbReference>
<dbReference type="GO" id="GO:0003700">
    <property type="term" value="F:DNA-binding transcription factor activity"/>
    <property type="evidence" value="ECO:0007669"/>
    <property type="project" value="InterPro"/>
</dbReference>
<dbReference type="Pfam" id="PF03466">
    <property type="entry name" value="LysR_substrate"/>
    <property type="match status" value="1"/>
</dbReference>
<evidence type="ECO:0000256" key="1">
    <source>
        <dbReference type="ARBA" id="ARBA00009437"/>
    </source>
</evidence>
<evidence type="ECO:0000313" key="6">
    <source>
        <dbReference type="EMBL" id="GAC32532.1"/>
    </source>
</evidence>
<dbReference type="GO" id="GO:0043565">
    <property type="term" value="F:sequence-specific DNA binding"/>
    <property type="evidence" value="ECO:0007669"/>
    <property type="project" value="TreeGrafter"/>
</dbReference>
<dbReference type="CDD" id="cd08432">
    <property type="entry name" value="PBP2_GcdR_TrpI_HvrB_AmpR_like"/>
    <property type="match status" value="1"/>
</dbReference>
<comment type="caution">
    <text evidence="6">The sequence shown here is derived from an EMBL/GenBank/DDBJ whole genome shotgun (WGS) entry which is preliminary data.</text>
</comment>
<name>K6ZQH3_9ALTE</name>
<evidence type="ECO:0000256" key="4">
    <source>
        <dbReference type="ARBA" id="ARBA00023163"/>
    </source>
</evidence>
<evidence type="ECO:0000259" key="5">
    <source>
        <dbReference type="PROSITE" id="PS50931"/>
    </source>
</evidence>
<keyword evidence="7" id="KW-1185">Reference proteome</keyword>
<keyword evidence="4" id="KW-0804">Transcription</keyword>
<dbReference type="PANTHER" id="PTHR30537:SF26">
    <property type="entry name" value="GLYCINE CLEAVAGE SYSTEM TRANSCRIPTIONAL ACTIVATOR"/>
    <property type="match status" value="1"/>
</dbReference>
<gene>
    <name evidence="6" type="ORF">GPLA_1618</name>
</gene>
<dbReference type="Proteomes" id="UP000006322">
    <property type="component" value="Unassembled WGS sequence"/>
</dbReference>
<sequence length="296" mass="33309">MNKLPPLNALRYFLAAAQALSFKDAAAQMFVTQAAISQHIKTLEVFMGCQLFERGHRNVTLTRAGQRLLPDIATGFDYLTKGVGNVALDSRPNILNLTVIESLSSRWLVPRLCRFQQLYPHINVRIQPTNQLLNFDQSELDLAIRFGTGEYKQLESRRLVGDTMHMVCHPLLASKILTPQAVCSHPTLKENSSDVIPAWEHFYAQHSITPNNALSALQVDDSSITIIEAALAGQGVAMLRYSLIYEQLERGQLVKLFNFSFACQYAYYLVAPEANFARAKVKQFSSWLEEMFAEVP</sequence>
<dbReference type="RefSeq" id="WP_007104320.1">
    <property type="nucleotide sequence ID" value="NZ_BAER01000041.1"/>
</dbReference>
<proteinExistence type="inferred from homology"/>
<comment type="similarity">
    <text evidence="1">Belongs to the LysR transcriptional regulatory family.</text>
</comment>
<evidence type="ECO:0000256" key="2">
    <source>
        <dbReference type="ARBA" id="ARBA00023015"/>
    </source>
</evidence>
<dbReference type="STRING" id="1129793.GPLA_1618"/>
<protein>
    <submittedName>
        <fullName evidence="6">LysR family transcriptional regulator</fullName>
    </submittedName>
</protein>
<dbReference type="InterPro" id="IPR058163">
    <property type="entry name" value="LysR-type_TF_proteobact-type"/>
</dbReference>
<dbReference type="FunFam" id="1.10.10.10:FF:000001">
    <property type="entry name" value="LysR family transcriptional regulator"/>
    <property type="match status" value="1"/>
</dbReference>
<dbReference type="EMBL" id="BAER01000041">
    <property type="protein sequence ID" value="GAC32532.1"/>
    <property type="molecule type" value="Genomic_DNA"/>
</dbReference>
<dbReference type="GO" id="GO:0006351">
    <property type="term" value="P:DNA-templated transcription"/>
    <property type="evidence" value="ECO:0007669"/>
    <property type="project" value="TreeGrafter"/>
</dbReference>
<feature type="domain" description="HTH lysR-type" evidence="5">
    <location>
        <begin position="5"/>
        <end position="62"/>
    </location>
</feature>
<dbReference type="SUPFAM" id="SSF53850">
    <property type="entry name" value="Periplasmic binding protein-like II"/>
    <property type="match status" value="1"/>
</dbReference>